<dbReference type="AlphaFoldDB" id="A0A1L9SKE0"/>
<dbReference type="RefSeq" id="XP_022582145.1">
    <property type="nucleotide sequence ID" value="XM_022725702.1"/>
</dbReference>
<dbReference type="OrthoDB" id="10268011at2759"/>
<proteinExistence type="predicted"/>
<feature type="region of interest" description="Disordered" evidence="1">
    <location>
        <begin position="183"/>
        <end position="210"/>
    </location>
</feature>
<dbReference type="Proteomes" id="UP000184188">
    <property type="component" value="Unassembled WGS sequence"/>
</dbReference>
<dbReference type="SMART" id="SM00552">
    <property type="entry name" value="ADEAMc"/>
    <property type="match status" value="1"/>
</dbReference>
<feature type="region of interest" description="Disordered" evidence="1">
    <location>
        <begin position="332"/>
        <end position="363"/>
    </location>
</feature>
<dbReference type="GO" id="GO:0043829">
    <property type="term" value="F:tRNA-specific adenosine-37 deaminase activity"/>
    <property type="evidence" value="ECO:0007669"/>
    <property type="project" value="TreeGrafter"/>
</dbReference>
<evidence type="ECO:0000259" key="2">
    <source>
        <dbReference type="PROSITE" id="PS50141"/>
    </source>
</evidence>
<protein>
    <recommendedName>
        <fullName evidence="2">A to I editase domain-containing protein</fullName>
    </recommendedName>
</protein>
<dbReference type="VEuPathDB" id="FungiDB:ASPZODRAFT_151108"/>
<reference evidence="4" key="1">
    <citation type="journal article" date="2017" name="Genome Biol.">
        <title>Comparative genomics reveals high biological diversity and specific adaptations in the industrially and medically important fungal genus Aspergillus.</title>
        <authorList>
            <person name="de Vries R.P."/>
            <person name="Riley R."/>
            <person name="Wiebenga A."/>
            <person name="Aguilar-Osorio G."/>
            <person name="Amillis S."/>
            <person name="Uchima C.A."/>
            <person name="Anderluh G."/>
            <person name="Asadollahi M."/>
            <person name="Askin M."/>
            <person name="Barry K."/>
            <person name="Battaglia E."/>
            <person name="Bayram O."/>
            <person name="Benocci T."/>
            <person name="Braus-Stromeyer S.A."/>
            <person name="Caldana C."/>
            <person name="Canovas D."/>
            <person name="Cerqueira G.C."/>
            <person name="Chen F."/>
            <person name="Chen W."/>
            <person name="Choi C."/>
            <person name="Clum A."/>
            <person name="Dos Santos R.A."/>
            <person name="Damasio A.R."/>
            <person name="Diallinas G."/>
            <person name="Emri T."/>
            <person name="Fekete E."/>
            <person name="Flipphi M."/>
            <person name="Freyberg S."/>
            <person name="Gallo A."/>
            <person name="Gournas C."/>
            <person name="Habgood R."/>
            <person name="Hainaut M."/>
            <person name="Harispe M.L."/>
            <person name="Henrissat B."/>
            <person name="Hilden K.S."/>
            <person name="Hope R."/>
            <person name="Hossain A."/>
            <person name="Karabika E."/>
            <person name="Karaffa L."/>
            <person name="Karanyi Z."/>
            <person name="Krasevec N."/>
            <person name="Kuo A."/>
            <person name="Kusch H."/>
            <person name="LaButti K."/>
            <person name="Lagendijk E.L."/>
            <person name="Lapidus A."/>
            <person name="Levasseur A."/>
            <person name="Lindquist E."/>
            <person name="Lipzen A."/>
            <person name="Logrieco A.F."/>
            <person name="MacCabe A."/>
            <person name="Maekelae M.R."/>
            <person name="Malavazi I."/>
            <person name="Melin P."/>
            <person name="Meyer V."/>
            <person name="Mielnichuk N."/>
            <person name="Miskei M."/>
            <person name="Molnar A.P."/>
            <person name="Mule G."/>
            <person name="Ngan C.Y."/>
            <person name="Orejas M."/>
            <person name="Orosz E."/>
            <person name="Ouedraogo J.P."/>
            <person name="Overkamp K.M."/>
            <person name="Park H.-S."/>
            <person name="Perrone G."/>
            <person name="Piumi F."/>
            <person name="Punt P.J."/>
            <person name="Ram A.F."/>
            <person name="Ramon A."/>
            <person name="Rauscher S."/>
            <person name="Record E."/>
            <person name="Riano-Pachon D.M."/>
            <person name="Robert V."/>
            <person name="Roehrig J."/>
            <person name="Ruller R."/>
            <person name="Salamov A."/>
            <person name="Salih N.S."/>
            <person name="Samson R.A."/>
            <person name="Sandor E."/>
            <person name="Sanguinetti M."/>
            <person name="Schuetze T."/>
            <person name="Sepcic K."/>
            <person name="Shelest E."/>
            <person name="Sherlock G."/>
            <person name="Sophianopoulou V."/>
            <person name="Squina F.M."/>
            <person name="Sun H."/>
            <person name="Susca A."/>
            <person name="Todd R.B."/>
            <person name="Tsang A."/>
            <person name="Unkles S.E."/>
            <person name="van de Wiele N."/>
            <person name="van Rossen-Uffink D."/>
            <person name="Oliveira J.V."/>
            <person name="Vesth T.C."/>
            <person name="Visser J."/>
            <person name="Yu J.-H."/>
            <person name="Zhou M."/>
            <person name="Andersen M.R."/>
            <person name="Archer D.B."/>
            <person name="Baker S.E."/>
            <person name="Benoit I."/>
            <person name="Brakhage A.A."/>
            <person name="Braus G.H."/>
            <person name="Fischer R."/>
            <person name="Frisvad J.C."/>
            <person name="Goldman G.H."/>
            <person name="Houbraken J."/>
            <person name="Oakley B."/>
            <person name="Pocsi I."/>
            <person name="Scazzocchio C."/>
            <person name="Seiboth B."/>
            <person name="vanKuyk P.A."/>
            <person name="Wortman J."/>
            <person name="Dyer P.S."/>
            <person name="Grigoriev I.V."/>
        </authorList>
    </citation>
    <scope>NUCLEOTIDE SEQUENCE [LARGE SCALE GENOMIC DNA]</scope>
    <source>
        <strain evidence="4">CBS 506.65</strain>
    </source>
</reference>
<dbReference type="GO" id="GO:0003723">
    <property type="term" value="F:RNA binding"/>
    <property type="evidence" value="ECO:0007669"/>
    <property type="project" value="InterPro"/>
</dbReference>
<accession>A0A1L9SKE0</accession>
<organism evidence="3 4">
    <name type="scientific">Penicilliopsis zonata CBS 506.65</name>
    <dbReference type="NCBI Taxonomy" id="1073090"/>
    <lineage>
        <taxon>Eukaryota</taxon>
        <taxon>Fungi</taxon>
        <taxon>Dikarya</taxon>
        <taxon>Ascomycota</taxon>
        <taxon>Pezizomycotina</taxon>
        <taxon>Eurotiomycetes</taxon>
        <taxon>Eurotiomycetidae</taxon>
        <taxon>Eurotiales</taxon>
        <taxon>Aspergillaceae</taxon>
        <taxon>Penicilliopsis</taxon>
    </lineage>
</organism>
<dbReference type="InterPro" id="IPR042935">
    <property type="entry name" value="Tad1"/>
</dbReference>
<feature type="compositionally biased region" description="Low complexity" evidence="1">
    <location>
        <begin position="335"/>
        <end position="353"/>
    </location>
</feature>
<dbReference type="InterPro" id="IPR002466">
    <property type="entry name" value="A_deamin"/>
</dbReference>
<feature type="region of interest" description="Disordered" evidence="1">
    <location>
        <begin position="116"/>
        <end position="150"/>
    </location>
</feature>
<name>A0A1L9SKE0_9EURO</name>
<dbReference type="PROSITE" id="PS50141">
    <property type="entry name" value="A_DEAMIN_EDITASE"/>
    <property type="match status" value="1"/>
</dbReference>
<feature type="compositionally biased region" description="Polar residues" evidence="1">
    <location>
        <begin position="197"/>
        <end position="207"/>
    </location>
</feature>
<feature type="domain" description="A to I editase" evidence="2">
    <location>
        <begin position="63"/>
        <end position="485"/>
    </location>
</feature>
<evidence type="ECO:0000313" key="3">
    <source>
        <dbReference type="EMBL" id="OJJ47635.1"/>
    </source>
</evidence>
<dbReference type="GO" id="GO:0002100">
    <property type="term" value="P:tRNA wobble adenosine to inosine editing"/>
    <property type="evidence" value="ECO:0007669"/>
    <property type="project" value="InterPro"/>
</dbReference>
<dbReference type="STRING" id="1073090.A0A1L9SKE0"/>
<evidence type="ECO:0000313" key="4">
    <source>
        <dbReference type="Proteomes" id="UP000184188"/>
    </source>
</evidence>
<dbReference type="PANTHER" id="PTHR47803:SF1">
    <property type="entry name" value="TRNA-SPECIFIC ADENOSINE DEAMINASE 1"/>
    <property type="match status" value="1"/>
</dbReference>
<dbReference type="EMBL" id="KV878340">
    <property type="protein sequence ID" value="OJJ47635.1"/>
    <property type="molecule type" value="Genomic_DNA"/>
</dbReference>
<dbReference type="Pfam" id="PF02137">
    <property type="entry name" value="A_deamin"/>
    <property type="match status" value="1"/>
</dbReference>
<gene>
    <name evidence="3" type="ORF">ASPZODRAFT_151108</name>
</gene>
<keyword evidence="4" id="KW-1185">Reference proteome</keyword>
<evidence type="ECO:0000256" key="1">
    <source>
        <dbReference type="SAM" id="MobiDB-lite"/>
    </source>
</evidence>
<dbReference type="GeneID" id="34612167"/>
<sequence length="523" mass="57664">MKESQHSPLPSRIASLVHAHFDALPVRSKPTVHPDGSREWIPLTGIVIVRGENTPSEKLTCVAIATGAKCLPASQIPNCKGLVLHDSHAEILALRAFNYWLLNECHGVFACEQQTRSPPSPDISHSKQTTSPYVRRRNQGRRSGSGPPFEIQPDIKVYMYGTCAPCGDASMELCMASQEDATPWEMTPRQDQDKQESSIASTPSSDQLLKGRGHFSLLGIVRRKPARGDAESTLSKSCSDKLALRQVSSLLSYETSLLVAPTENAYLAGLILPEKEISRVGCERCFGKTGRMRNLRGRVWRGPDDEERDGFRFRPFDVLSVPSEQVEALWPFAKPDPSTSLPPTDSDSQPPKSSSKRSKPGTVSAVWAVGPSLSVPSNSLIDDNGRKFLPSLCKSPTGLFETIVNGVKQGNRALTPLARGASRLSRAKMWGLLRDILKPVTVEDELREAMHDSDSLLLLLPLANLVSAETYNEFKHPRLDVESVKWRQAAIRDAKEALQGWSPNIGDEAWGLEVLIDPKKRKR</sequence>
<dbReference type="PANTHER" id="PTHR47803">
    <property type="entry name" value="TRNA-SPECIFIC ADENOSINE DEAMINASE 1"/>
    <property type="match status" value="1"/>
</dbReference>